<accession>A0A160THE6</accession>
<evidence type="ECO:0000256" key="12">
    <source>
        <dbReference type="ARBA" id="ARBA00040080"/>
    </source>
</evidence>
<evidence type="ECO:0000256" key="8">
    <source>
        <dbReference type="ARBA" id="ARBA00022906"/>
    </source>
</evidence>
<evidence type="ECO:0000256" key="7">
    <source>
        <dbReference type="ARBA" id="ARBA00022833"/>
    </source>
</evidence>
<keyword evidence="8" id="KW-0864">Zinc transport</keyword>
<proteinExistence type="inferred from homology"/>
<feature type="transmembrane region" description="Helical" evidence="13">
    <location>
        <begin position="243"/>
        <end position="262"/>
    </location>
</feature>
<dbReference type="GO" id="GO:0055085">
    <property type="term" value="P:transmembrane transport"/>
    <property type="evidence" value="ECO:0007669"/>
    <property type="project" value="InterPro"/>
</dbReference>
<feature type="transmembrane region" description="Helical" evidence="13">
    <location>
        <begin position="217"/>
        <end position="237"/>
    </location>
</feature>
<evidence type="ECO:0000313" key="14">
    <source>
        <dbReference type="EMBL" id="CUS42499.1"/>
    </source>
</evidence>
<keyword evidence="10" id="KW-0406">Ion transport</keyword>
<dbReference type="InterPro" id="IPR001626">
    <property type="entry name" value="ABC_TroCD"/>
</dbReference>
<feature type="transmembrane region" description="Helical" evidence="13">
    <location>
        <begin position="12"/>
        <end position="32"/>
    </location>
</feature>
<dbReference type="SUPFAM" id="SSF81345">
    <property type="entry name" value="ABC transporter involved in vitamin B12 uptake, BtuC"/>
    <property type="match status" value="1"/>
</dbReference>
<evidence type="ECO:0000256" key="1">
    <source>
        <dbReference type="ARBA" id="ARBA00002313"/>
    </source>
</evidence>
<comment type="subcellular location">
    <subcellularLocation>
        <location evidence="2">Cell membrane</location>
        <topology evidence="2">Multi-pass membrane protein</topology>
    </subcellularLocation>
</comment>
<sequence>MMDFTTPWWTMPLLAGILLAATTGPLGSFVVWRRMAFFGDTLAHGALLGITLGVLTDINLTLALIIGSVSLALVLLPLQRGSRLSSDTLLGIVSHGTLAVGLVALSLTDGIRVDLMGYLFGDLLAVESQHTLWLLLAAISTGLLLLWQWRALLAVTVSPELASIDGHPVQRLNLLLVLMLAIVVALAMKIVGILLISALLIIPAAAARNFARTPEQMVGLSSVAGVISVLLGMWASFRWDTPAGPSIVVAAMLLFLASIPVGRLQAAR</sequence>
<dbReference type="GO" id="GO:0006829">
    <property type="term" value="P:zinc ion transport"/>
    <property type="evidence" value="ECO:0007669"/>
    <property type="project" value="UniProtKB-KW"/>
</dbReference>
<evidence type="ECO:0000256" key="3">
    <source>
        <dbReference type="ARBA" id="ARBA00008034"/>
    </source>
</evidence>
<keyword evidence="5" id="KW-1003">Cell membrane</keyword>
<evidence type="ECO:0000256" key="5">
    <source>
        <dbReference type="ARBA" id="ARBA00022475"/>
    </source>
</evidence>
<dbReference type="EMBL" id="CZQC01000067">
    <property type="protein sequence ID" value="CUS42499.1"/>
    <property type="molecule type" value="Genomic_DNA"/>
</dbReference>
<keyword evidence="7" id="KW-0862">Zinc</keyword>
<dbReference type="Gene3D" id="1.10.3470.10">
    <property type="entry name" value="ABC transporter involved in vitamin B12 uptake, BtuC"/>
    <property type="match status" value="1"/>
</dbReference>
<dbReference type="GO" id="GO:0043190">
    <property type="term" value="C:ATP-binding cassette (ABC) transporter complex"/>
    <property type="evidence" value="ECO:0007669"/>
    <property type="project" value="InterPro"/>
</dbReference>
<comment type="similarity">
    <text evidence="3">Belongs to the ABC-3 integral membrane protein family.</text>
</comment>
<evidence type="ECO:0000256" key="9">
    <source>
        <dbReference type="ARBA" id="ARBA00022989"/>
    </source>
</evidence>
<dbReference type="InterPro" id="IPR037294">
    <property type="entry name" value="ABC_BtuC-like"/>
</dbReference>
<reference evidence="14" key="1">
    <citation type="submission" date="2015-10" db="EMBL/GenBank/DDBJ databases">
        <authorList>
            <person name="Gilbert D.G."/>
        </authorList>
    </citation>
    <scope>NUCLEOTIDE SEQUENCE</scope>
</reference>
<evidence type="ECO:0000256" key="13">
    <source>
        <dbReference type="SAM" id="Phobius"/>
    </source>
</evidence>
<feature type="transmembrane region" description="Helical" evidence="13">
    <location>
        <begin position="132"/>
        <end position="152"/>
    </location>
</feature>
<evidence type="ECO:0000256" key="10">
    <source>
        <dbReference type="ARBA" id="ARBA00023065"/>
    </source>
</evidence>
<dbReference type="AlphaFoldDB" id="A0A160THE6"/>
<protein>
    <recommendedName>
        <fullName evidence="12">High-affinity zinc uptake system membrane protein ZnuB</fullName>
    </recommendedName>
</protein>
<keyword evidence="6 13" id="KW-0812">Transmembrane</keyword>
<dbReference type="PANTHER" id="PTHR30477:SF23">
    <property type="entry name" value="HIGH-AFFINITY ZINC UPTAKE SYSTEM MEMBRANE PROTEIN ZNUB"/>
    <property type="match status" value="1"/>
</dbReference>
<gene>
    <name evidence="14" type="ORF">MGWOODY_Tha1822</name>
</gene>
<keyword evidence="11 13" id="KW-0472">Membrane</keyword>
<dbReference type="CDD" id="cd06550">
    <property type="entry name" value="TM_ABC_iron-siderophores_like"/>
    <property type="match status" value="1"/>
</dbReference>
<evidence type="ECO:0000256" key="11">
    <source>
        <dbReference type="ARBA" id="ARBA00023136"/>
    </source>
</evidence>
<evidence type="ECO:0000256" key="2">
    <source>
        <dbReference type="ARBA" id="ARBA00004651"/>
    </source>
</evidence>
<dbReference type="GO" id="GO:0010043">
    <property type="term" value="P:response to zinc ion"/>
    <property type="evidence" value="ECO:0007669"/>
    <property type="project" value="TreeGrafter"/>
</dbReference>
<evidence type="ECO:0000256" key="4">
    <source>
        <dbReference type="ARBA" id="ARBA00022448"/>
    </source>
</evidence>
<comment type="function">
    <text evidence="1">Involved in the high-affinity zinc uptake transport system.</text>
</comment>
<keyword evidence="4" id="KW-0813">Transport</keyword>
<feature type="transmembrane region" description="Helical" evidence="13">
    <location>
        <begin position="88"/>
        <end position="111"/>
    </location>
</feature>
<evidence type="ECO:0000256" key="6">
    <source>
        <dbReference type="ARBA" id="ARBA00022692"/>
    </source>
</evidence>
<dbReference type="Pfam" id="PF00950">
    <property type="entry name" value="ABC-3"/>
    <property type="match status" value="1"/>
</dbReference>
<name>A0A160THE6_9ZZZZ</name>
<feature type="transmembrane region" description="Helical" evidence="13">
    <location>
        <begin position="172"/>
        <end position="205"/>
    </location>
</feature>
<dbReference type="PANTHER" id="PTHR30477">
    <property type="entry name" value="ABC-TRANSPORTER METAL-BINDING PROTEIN"/>
    <property type="match status" value="1"/>
</dbReference>
<feature type="transmembrane region" description="Helical" evidence="13">
    <location>
        <begin position="44"/>
        <end position="76"/>
    </location>
</feature>
<organism evidence="14">
    <name type="scientific">hydrothermal vent metagenome</name>
    <dbReference type="NCBI Taxonomy" id="652676"/>
    <lineage>
        <taxon>unclassified sequences</taxon>
        <taxon>metagenomes</taxon>
        <taxon>ecological metagenomes</taxon>
    </lineage>
</organism>
<keyword evidence="9 13" id="KW-1133">Transmembrane helix</keyword>